<comment type="caution">
    <text evidence="1">The sequence shown here is derived from an EMBL/GenBank/DDBJ whole genome shotgun (WGS) entry which is preliminary data.</text>
</comment>
<keyword evidence="2" id="KW-1185">Reference proteome</keyword>
<gene>
    <name evidence="1" type="ORF">DL89DRAFT_271291</name>
</gene>
<dbReference type="GeneID" id="63805563"/>
<evidence type="ECO:0000313" key="1">
    <source>
        <dbReference type="EMBL" id="ORX65161.1"/>
    </source>
</evidence>
<dbReference type="EMBL" id="MCFD01000042">
    <property type="protein sequence ID" value="ORX65161.1"/>
    <property type="molecule type" value="Genomic_DNA"/>
</dbReference>
<organism evidence="1 2">
    <name type="scientific">Linderina pennispora</name>
    <dbReference type="NCBI Taxonomy" id="61395"/>
    <lineage>
        <taxon>Eukaryota</taxon>
        <taxon>Fungi</taxon>
        <taxon>Fungi incertae sedis</taxon>
        <taxon>Zoopagomycota</taxon>
        <taxon>Kickxellomycotina</taxon>
        <taxon>Kickxellomycetes</taxon>
        <taxon>Kickxellales</taxon>
        <taxon>Kickxellaceae</taxon>
        <taxon>Linderina</taxon>
    </lineage>
</organism>
<reference evidence="1 2" key="1">
    <citation type="submission" date="2016-07" db="EMBL/GenBank/DDBJ databases">
        <title>Pervasive Adenine N6-methylation of Active Genes in Fungi.</title>
        <authorList>
            <consortium name="DOE Joint Genome Institute"/>
            <person name="Mondo S.J."/>
            <person name="Dannebaum R.O."/>
            <person name="Kuo R.C."/>
            <person name="Labutti K."/>
            <person name="Haridas S."/>
            <person name="Kuo A."/>
            <person name="Salamov A."/>
            <person name="Ahrendt S.R."/>
            <person name="Lipzen A."/>
            <person name="Sullivan W."/>
            <person name="Andreopoulos W.B."/>
            <person name="Clum A."/>
            <person name="Lindquist E."/>
            <person name="Daum C."/>
            <person name="Ramamoorthy G.K."/>
            <person name="Gryganskyi A."/>
            <person name="Culley D."/>
            <person name="Magnuson J.K."/>
            <person name="James T.Y."/>
            <person name="O'Malley M.A."/>
            <person name="Stajich J.E."/>
            <person name="Spatafora J.W."/>
            <person name="Visel A."/>
            <person name="Grigoriev I.V."/>
        </authorList>
    </citation>
    <scope>NUCLEOTIDE SEQUENCE [LARGE SCALE GENOMIC DNA]</scope>
    <source>
        <strain evidence="1 2">ATCC 12442</strain>
    </source>
</reference>
<proteinExistence type="predicted"/>
<sequence>MALAGAVAVGGVAVGRYWAVLGVIRAYSGRQTVRCGGERVQKDYCAKRSEEEMPG</sequence>
<name>A0A1Y1VV30_9FUNG</name>
<dbReference type="AlphaFoldDB" id="A0A1Y1VV30"/>
<dbReference type="Proteomes" id="UP000193922">
    <property type="component" value="Unassembled WGS sequence"/>
</dbReference>
<accession>A0A1Y1VV30</accession>
<evidence type="ECO:0000313" key="2">
    <source>
        <dbReference type="Proteomes" id="UP000193922"/>
    </source>
</evidence>
<protein>
    <submittedName>
        <fullName evidence="1">Uncharacterized protein</fullName>
    </submittedName>
</protein>
<dbReference type="RefSeq" id="XP_040739493.1">
    <property type="nucleotide sequence ID" value="XM_040888915.1"/>
</dbReference>